<evidence type="ECO:0000256" key="2">
    <source>
        <dbReference type="SAM" id="MobiDB-lite"/>
    </source>
</evidence>
<feature type="compositionally biased region" description="Gly residues" evidence="2">
    <location>
        <begin position="597"/>
        <end position="608"/>
    </location>
</feature>
<comment type="caution">
    <text evidence="4">The sequence shown here is derived from an EMBL/GenBank/DDBJ whole genome shotgun (WGS) entry which is preliminary data.</text>
</comment>
<keyword evidence="1" id="KW-0802">TPR repeat</keyword>
<name>A0ABW9ZZD5_9BACT</name>
<dbReference type="SUPFAM" id="SSF48452">
    <property type="entry name" value="TPR-like"/>
    <property type="match status" value="2"/>
</dbReference>
<feature type="repeat" description="TPR" evidence="1">
    <location>
        <begin position="18"/>
        <end position="51"/>
    </location>
</feature>
<organism evidence="4 5">
    <name type="scientific">Sediminibacterium roseum</name>
    <dbReference type="NCBI Taxonomy" id="1978412"/>
    <lineage>
        <taxon>Bacteria</taxon>
        <taxon>Pseudomonadati</taxon>
        <taxon>Bacteroidota</taxon>
        <taxon>Chitinophagia</taxon>
        <taxon>Chitinophagales</taxon>
        <taxon>Chitinophagaceae</taxon>
        <taxon>Sediminibacterium</taxon>
    </lineage>
</organism>
<accession>A0ABW9ZZD5</accession>
<dbReference type="PANTHER" id="PTHR12558">
    <property type="entry name" value="CELL DIVISION CYCLE 16,23,27"/>
    <property type="match status" value="1"/>
</dbReference>
<dbReference type="Proteomes" id="UP000753802">
    <property type="component" value="Unassembled WGS sequence"/>
</dbReference>
<dbReference type="Gene3D" id="1.25.40.10">
    <property type="entry name" value="Tetratricopeptide repeat domain"/>
    <property type="match status" value="3"/>
</dbReference>
<evidence type="ECO:0000313" key="4">
    <source>
        <dbReference type="EMBL" id="NCI51682.1"/>
    </source>
</evidence>
<feature type="region of interest" description="Disordered" evidence="2">
    <location>
        <begin position="586"/>
        <end position="608"/>
    </location>
</feature>
<dbReference type="InterPro" id="IPR019734">
    <property type="entry name" value="TPR_rpt"/>
</dbReference>
<feature type="chain" id="PRO_5046521266" evidence="3">
    <location>
        <begin position="21"/>
        <end position="608"/>
    </location>
</feature>
<proteinExistence type="predicted"/>
<dbReference type="PANTHER" id="PTHR12558:SF13">
    <property type="entry name" value="CELL DIVISION CYCLE PROTEIN 27 HOMOLOG"/>
    <property type="match status" value="1"/>
</dbReference>
<dbReference type="Pfam" id="PF13414">
    <property type="entry name" value="TPR_11"/>
    <property type="match status" value="1"/>
</dbReference>
<dbReference type="EMBL" id="JAACJS010000015">
    <property type="protein sequence ID" value="NCI51682.1"/>
    <property type="molecule type" value="Genomic_DNA"/>
</dbReference>
<protein>
    <submittedName>
        <fullName evidence="4">Tetratricopeptide repeat protein</fullName>
    </submittedName>
</protein>
<evidence type="ECO:0000313" key="5">
    <source>
        <dbReference type="Proteomes" id="UP000753802"/>
    </source>
</evidence>
<dbReference type="SMART" id="SM00028">
    <property type="entry name" value="TPR"/>
    <property type="match status" value="3"/>
</dbReference>
<evidence type="ECO:0000256" key="3">
    <source>
        <dbReference type="SAM" id="SignalP"/>
    </source>
</evidence>
<keyword evidence="3" id="KW-0732">Signal</keyword>
<dbReference type="PROSITE" id="PS50005">
    <property type="entry name" value="TPR"/>
    <property type="match status" value="2"/>
</dbReference>
<feature type="signal peptide" evidence="3">
    <location>
        <begin position="1"/>
        <end position="20"/>
    </location>
</feature>
<feature type="repeat" description="TPR" evidence="1">
    <location>
        <begin position="211"/>
        <end position="244"/>
    </location>
</feature>
<sequence>MKKTVSLMLTAVFAVQFLMAQIPAGIKFLNYDKYNSAKEAFQKAYDANPKDPQAIYWLGQGLLAADNSDPSKEQIAAAEALYKKGLNEVGSDPWLLVGMGHVEILQKGDLNSAKQKFEQAITASTETKGKNKGKPNADILNAIGRANAYVSGNLGDHAYAIDKLKQAAAIDLTNPDIYINMGINYLKMGGENGGEAVKAYQEAIRIDPKNARAYYRMGKIYQSQNNKELYDQYFQGAITADPTFPPVYYAYYDLFKNKDVNEAKSYLDKYIANADKDPMNDLFQANYLFLSGKYAESLALAKQLEASGGAKGMPKLDVLYAYNYDRLGDSIQAKSYLTKYFANAKLETIIPADYELAVKVFSKFPGSEDEAIGYINKAIANDTSKANKIQYMAQAADLYGKAKKFPQQMEWTNKMVALRGTPLSEYEFFNLTNAALTAKDYPSTIDLAKKYMAAFPDKQQPYSFFKKAAAASDPDTTTGLRVEYYNYLDSVYTVVDKEKYKKEIFVNQYYILNFYLKKMIALKNSPDFKITTAGTKTPTVDEYIAVAKQAVAVTDSMLASYPNPGDENKFAMDTKADIQKRIDYYSNPPAAAPKKTTGGGAAGAGGKG</sequence>
<dbReference type="RefSeq" id="WP_161819955.1">
    <property type="nucleotide sequence ID" value="NZ_JAACJS010000015.1"/>
</dbReference>
<keyword evidence="5" id="KW-1185">Reference proteome</keyword>
<evidence type="ECO:0000256" key="1">
    <source>
        <dbReference type="PROSITE-ProRule" id="PRU00339"/>
    </source>
</evidence>
<reference evidence="4 5" key="1">
    <citation type="submission" date="2020-01" db="EMBL/GenBank/DDBJ databases">
        <title>Genome analysis.</title>
        <authorList>
            <person name="Wu S."/>
            <person name="Wang G."/>
        </authorList>
    </citation>
    <scope>NUCLEOTIDE SEQUENCE [LARGE SCALE GENOMIC DNA]</scope>
    <source>
        <strain evidence="4 5">SYL130</strain>
    </source>
</reference>
<dbReference type="InterPro" id="IPR011990">
    <property type="entry name" value="TPR-like_helical_dom_sf"/>
</dbReference>
<gene>
    <name evidence="4" type="ORF">GWC95_17290</name>
</gene>